<dbReference type="EMBL" id="JAINUG010001781">
    <property type="protein sequence ID" value="KAJ8353055.1"/>
    <property type="molecule type" value="Genomic_DNA"/>
</dbReference>
<dbReference type="GO" id="GO:0042101">
    <property type="term" value="C:T cell receptor complex"/>
    <property type="evidence" value="ECO:0007669"/>
    <property type="project" value="UniProtKB-KW"/>
</dbReference>
<dbReference type="InterPro" id="IPR051287">
    <property type="entry name" value="TCR_variable_region"/>
</dbReference>
<sequence>MVGVSFQDEIRSTSNAVRALAGSNVTLSCNYTGTAWSIQWYRQYPGSKPEVLVLVVRGQKRADNGRFTAQLYENNNLVHLELSSAEVSDSALYYCAL</sequence>
<evidence type="ECO:0000313" key="8">
    <source>
        <dbReference type="Proteomes" id="UP001221898"/>
    </source>
</evidence>
<dbReference type="SUPFAM" id="SSF48726">
    <property type="entry name" value="Immunoglobulin"/>
    <property type="match status" value="1"/>
</dbReference>
<evidence type="ECO:0000313" key="7">
    <source>
        <dbReference type="EMBL" id="KAJ8353055.1"/>
    </source>
</evidence>
<gene>
    <name evidence="7" type="ORF">AAFF_G00115120</name>
</gene>
<dbReference type="PROSITE" id="PS50835">
    <property type="entry name" value="IG_LIKE"/>
    <property type="match status" value="1"/>
</dbReference>
<dbReference type="Gene3D" id="2.60.40.10">
    <property type="entry name" value="Immunoglobulins"/>
    <property type="match status" value="1"/>
</dbReference>
<dbReference type="Pfam" id="PF07686">
    <property type="entry name" value="V-set"/>
    <property type="match status" value="1"/>
</dbReference>
<dbReference type="PANTHER" id="PTHR19367:SF18">
    <property type="entry name" value="T CELL RECEPTOR ALPHA VARIABLE 16"/>
    <property type="match status" value="1"/>
</dbReference>
<dbReference type="SMART" id="SM00406">
    <property type="entry name" value="IGv"/>
    <property type="match status" value="1"/>
</dbReference>
<evidence type="ECO:0000256" key="5">
    <source>
        <dbReference type="ARBA" id="ARBA00043266"/>
    </source>
</evidence>
<reference evidence="7" key="1">
    <citation type="journal article" date="2023" name="Science">
        <title>Genome structures resolve the early diversification of teleost fishes.</title>
        <authorList>
            <person name="Parey E."/>
            <person name="Louis A."/>
            <person name="Montfort J."/>
            <person name="Bouchez O."/>
            <person name="Roques C."/>
            <person name="Iampietro C."/>
            <person name="Lluch J."/>
            <person name="Castinel A."/>
            <person name="Donnadieu C."/>
            <person name="Desvignes T."/>
            <person name="Floi Bucao C."/>
            <person name="Jouanno E."/>
            <person name="Wen M."/>
            <person name="Mejri S."/>
            <person name="Dirks R."/>
            <person name="Jansen H."/>
            <person name="Henkel C."/>
            <person name="Chen W.J."/>
            <person name="Zahm M."/>
            <person name="Cabau C."/>
            <person name="Klopp C."/>
            <person name="Thompson A.W."/>
            <person name="Robinson-Rechavi M."/>
            <person name="Braasch I."/>
            <person name="Lecointre G."/>
            <person name="Bobe J."/>
            <person name="Postlethwait J.H."/>
            <person name="Berthelot C."/>
            <person name="Roest Crollius H."/>
            <person name="Guiguen Y."/>
        </authorList>
    </citation>
    <scope>NUCLEOTIDE SEQUENCE</scope>
    <source>
        <strain evidence="7">NC1722</strain>
    </source>
</reference>
<dbReference type="InterPro" id="IPR013106">
    <property type="entry name" value="Ig_V-set"/>
</dbReference>
<protein>
    <recommendedName>
        <fullName evidence="6">Ig-like domain-containing protein</fullName>
    </recommendedName>
</protein>
<keyword evidence="8" id="KW-1185">Reference proteome</keyword>
<evidence type="ECO:0000259" key="6">
    <source>
        <dbReference type="PROSITE" id="PS50835"/>
    </source>
</evidence>
<keyword evidence="2" id="KW-1064">Adaptive immunity</keyword>
<dbReference type="PANTHER" id="PTHR19367">
    <property type="entry name" value="T-CELL RECEPTOR ALPHA CHAIN V REGION"/>
    <property type="match status" value="1"/>
</dbReference>
<dbReference type="AlphaFoldDB" id="A0AAD7VXF1"/>
<name>A0AAD7VXF1_9TELE</name>
<proteinExistence type="predicted"/>
<evidence type="ECO:0000256" key="4">
    <source>
        <dbReference type="ARBA" id="ARBA00023319"/>
    </source>
</evidence>
<keyword evidence="1" id="KW-0732">Signal</keyword>
<dbReference type="Proteomes" id="UP001221898">
    <property type="component" value="Unassembled WGS sequence"/>
</dbReference>
<organism evidence="7 8">
    <name type="scientific">Aldrovandia affinis</name>
    <dbReference type="NCBI Taxonomy" id="143900"/>
    <lineage>
        <taxon>Eukaryota</taxon>
        <taxon>Metazoa</taxon>
        <taxon>Chordata</taxon>
        <taxon>Craniata</taxon>
        <taxon>Vertebrata</taxon>
        <taxon>Euteleostomi</taxon>
        <taxon>Actinopterygii</taxon>
        <taxon>Neopterygii</taxon>
        <taxon>Teleostei</taxon>
        <taxon>Notacanthiformes</taxon>
        <taxon>Halosauridae</taxon>
        <taxon>Aldrovandia</taxon>
    </lineage>
</organism>
<comment type="caution">
    <text evidence="7">The sequence shown here is derived from an EMBL/GenBank/DDBJ whole genome shotgun (WGS) entry which is preliminary data.</text>
</comment>
<dbReference type="InterPro" id="IPR007110">
    <property type="entry name" value="Ig-like_dom"/>
</dbReference>
<evidence type="ECO:0000256" key="1">
    <source>
        <dbReference type="ARBA" id="ARBA00022729"/>
    </source>
</evidence>
<feature type="domain" description="Ig-like" evidence="6">
    <location>
        <begin position="8"/>
        <end position="97"/>
    </location>
</feature>
<evidence type="ECO:0000256" key="3">
    <source>
        <dbReference type="ARBA" id="ARBA00023170"/>
    </source>
</evidence>
<keyword evidence="5" id="KW-1279">T cell receptor</keyword>
<keyword evidence="3" id="KW-0675">Receptor</keyword>
<dbReference type="GO" id="GO:0002250">
    <property type="term" value="P:adaptive immune response"/>
    <property type="evidence" value="ECO:0007669"/>
    <property type="project" value="UniProtKB-KW"/>
</dbReference>
<dbReference type="InterPro" id="IPR036179">
    <property type="entry name" value="Ig-like_dom_sf"/>
</dbReference>
<keyword evidence="5" id="KW-0391">Immunity</keyword>
<accession>A0AAD7VXF1</accession>
<evidence type="ECO:0000256" key="2">
    <source>
        <dbReference type="ARBA" id="ARBA00023130"/>
    </source>
</evidence>
<dbReference type="InterPro" id="IPR013783">
    <property type="entry name" value="Ig-like_fold"/>
</dbReference>
<keyword evidence="4" id="KW-0393">Immunoglobulin domain</keyword>